<accession>A0A0E9TTF0</accession>
<name>A0A0E9TTF0_ANGAN</name>
<organism evidence="1">
    <name type="scientific">Anguilla anguilla</name>
    <name type="common">European freshwater eel</name>
    <name type="synonym">Muraena anguilla</name>
    <dbReference type="NCBI Taxonomy" id="7936"/>
    <lineage>
        <taxon>Eukaryota</taxon>
        <taxon>Metazoa</taxon>
        <taxon>Chordata</taxon>
        <taxon>Craniata</taxon>
        <taxon>Vertebrata</taxon>
        <taxon>Euteleostomi</taxon>
        <taxon>Actinopterygii</taxon>
        <taxon>Neopterygii</taxon>
        <taxon>Teleostei</taxon>
        <taxon>Anguilliformes</taxon>
        <taxon>Anguillidae</taxon>
        <taxon>Anguilla</taxon>
    </lineage>
</organism>
<evidence type="ECO:0000313" key="1">
    <source>
        <dbReference type="EMBL" id="JAH56200.1"/>
    </source>
</evidence>
<sequence length="51" mass="5816">MHHVCSSLTHCNVHCASRTVLVVRNYIKASFPLDKLRQSWFAVINCISLDT</sequence>
<reference evidence="1" key="2">
    <citation type="journal article" date="2015" name="Fish Shellfish Immunol.">
        <title>Early steps in the European eel (Anguilla anguilla)-Vibrio vulnificus interaction in the gills: Role of the RtxA13 toxin.</title>
        <authorList>
            <person name="Callol A."/>
            <person name="Pajuelo D."/>
            <person name="Ebbesson L."/>
            <person name="Teles M."/>
            <person name="MacKenzie S."/>
            <person name="Amaro C."/>
        </authorList>
    </citation>
    <scope>NUCLEOTIDE SEQUENCE</scope>
</reference>
<protein>
    <submittedName>
        <fullName evidence="1">Uncharacterized protein</fullName>
    </submittedName>
</protein>
<proteinExistence type="predicted"/>
<reference evidence="1" key="1">
    <citation type="submission" date="2014-11" db="EMBL/GenBank/DDBJ databases">
        <authorList>
            <person name="Amaro Gonzalez C."/>
        </authorList>
    </citation>
    <scope>NUCLEOTIDE SEQUENCE</scope>
</reference>
<dbReference type="AlphaFoldDB" id="A0A0E9TTF0"/>
<dbReference type="EMBL" id="GBXM01052377">
    <property type="protein sequence ID" value="JAH56200.1"/>
    <property type="molecule type" value="Transcribed_RNA"/>
</dbReference>